<accession>A0A4S8PMA0</accession>
<feature type="repeat" description="TPR" evidence="3">
    <location>
        <begin position="75"/>
        <end position="108"/>
    </location>
</feature>
<dbReference type="InterPro" id="IPR011990">
    <property type="entry name" value="TPR-like_helical_dom_sf"/>
</dbReference>
<evidence type="ECO:0000313" key="6">
    <source>
        <dbReference type="Proteomes" id="UP000305792"/>
    </source>
</evidence>
<comment type="caution">
    <text evidence="5">The sequence shown here is derived from an EMBL/GenBank/DDBJ whole genome shotgun (WGS) entry which is preliminary data.</text>
</comment>
<dbReference type="Pfam" id="PF04991">
    <property type="entry name" value="LicD"/>
    <property type="match status" value="1"/>
</dbReference>
<dbReference type="PANTHER" id="PTHR44858">
    <property type="entry name" value="TETRATRICOPEPTIDE REPEAT PROTEIN 6"/>
    <property type="match status" value="1"/>
</dbReference>
<dbReference type="GO" id="GO:0009100">
    <property type="term" value="P:glycoprotein metabolic process"/>
    <property type="evidence" value="ECO:0007669"/>
    <property type="project" value="UniProtKB-ARBA"/>
</dbReference>
<evidence type="ECO:0000256" key="2">
    <source>
        <dbReference type="ARBA" id="ARBA00022803"/>
    </source>
</evidence>
<evidence type="ECO:0000313" key="5">
    <source>
        <dbReference type="EMBL" id="THV31970.1"/>
    </source>
</evidence>
<dbReference type="Gene3D" id="1.25.40.10">
    <property type="entry name" value="Tetratricopeptide repeat domain"/>
    <property type="match status" value="2"/>
</dbReference>
<dbReference type="InterPro" id="IPR050498">
    <property type="entry name" value="Ycf3"/>
</dbReference>
<dbReference type="Proteomes" id="UP000305792">
    <property type="component" value="Unassembled WGS sequence"/>
</dbReference>
<dbReference type="InterPro" id="IPR007074">
    <property type="entry name" value="LicD/FKTN/FKRP_NTP_transf"/>
</dbReference>
<dbReference type="OrthoDB" id="3780655at2"/>
<dbReference type="RefSeq" id="WP_136527747.1">
    <property type="nucleotide sequence ID" value="NZ_STGX01000001.1"/>
</dbReference>
<proteinExistence type="predicted"/>
<evidence type="ECO:0000259" key="4">
    <source>
        <dbReference type="Pfam" id="PF04991"/>
    </source>
</evidence>
<dbReference type="InterPro" id="IPR019734">
    <property type="entry name" value="TPR_rpt"/>
</dbReference>
<protein>
    <submittedName>
        <fullName evidence="5">Tetratricopeptide repeat protein</fullName>
    </submittedName>
</protein>
<keyword evidence="6" id="KW-1185">Reference proteome</keyword>
<dbReference type="SUPFAM" id="SSF48452">
    <property type="entry name" value="TPR-like"/>
    <property type="match status" value="1"/>
</dbReference>
<dbReference type="AlphaFoldDB" id="A0A4S8PMA0"/>
<dbReference type="PANTHER" id="PTHR44858:SF1">
    <property type="entry name" value="UDP-N-ACETYLGLUCOSAMINE--PEPTIDE N-ACETYLGLUCOSAMINYLTRANSFERASE SPINDLY-RELATED"/>
    <property type="match status" value="1"/>
</dbReference>
<dbReference type="Pfam" id="PF13432">
    <property type="entry name" value="TPR_16"/>
    <property type="match status" value="1"/>
</dbReference>
<dbReference type="SMART" id="SM00028">
    <property type="entry name" value="TPR"/>
    <property type="match status" value="5"/>
</dbReference>
<feature type="domain" description="LicD/FKTN/FKRP nucleotidyltransferase" evidence="4">
    <location>
        <begin position="459"/>
        <end position="490"/>
    </location>
</feature>
<evidence type="ECO:0000256" key="3">
    <source>
        <dbReference type="PROSITE-ProRule" id="PRU00339"/>
    </source>
</evidence>
<organism evidence="5 6">
    <name type="scientific">Glycomyces paridis</name>
    <dbReference type="NCBI Taxonomy" id="2126555"/>
    <lineage>
        <taxon>Bacteria</taxon>
        <taxon>Bacillati</taxon>
        <taxon>Actinomycetota</taxon>
        <taxon>Actinomycetes</taxon>
        <taxon>Glycomycetales</taxon>
        <taxon>Glycomycetaceae</taxon>
        <taxon>Glycomyces</taxon>
    </lineage>
</organism>
<dbReference type="EMBL" id="STGX01000001">
    <property type="protein sequence ID" value="THV31970.1"/>
    <property type="molecule type" value="Genomic_DNA"/>
</dbReference>
<evidence type="ECO:0000256" key="1">
    <source>
        <dbReference type="ARBA" id="ARBA00022737"/>
    </source>
</evidence>
<sequence length="653" mass="71573">MSVNLSPLWARAGGLCDRFERWGMACRYYAKAAAAQPRNADYAFRLGRVRERLSDFHGAVEAYTAAIGAGGRHQGDYYNRRAIARGQLGEWTEAVADLGKALDLQPGNRKFLSTLVKAEFEVDNTRGAAEALAELVAAGDTSQASLLLLAKAYADLARWDEAAAVYRTLIEADPKDSDISNAYTGVLESAFRTPFGIGPDDEVVPADAAGRDARGAAAVEQIQAIVDSSEKRVWATFRLAALQEVLGDVATARANYREAVRRAEIANQSWVHQSIESWTFRERYLANLQGELVLDEPDERYDRTVEPTEAEPVPGDAAGYVEAQVSNHGVSVVGVLRHGLGNELTILLDGEPIQKITADPGQWMPKFRSTITHRVAAHFPPHSVLSITLDGRPVVAPNGAPGFAVGVPGGDGSLMKRLADGYSINKKGRLSKPPKANPKREKDLVAGYVKLKDYLESELGVKAFLCYGTLLGCVRGGAIIPGDDDFDVSFLTSAEDPKAMKREGIEIVKALVRGGFQVRVTVDGRLMHVKVDNVTLDVNPVWFFQGKAWAFTSHKLGRESFEPVVTAEMGGQKVYIPERAEDFLVENYGADWRTPRSDFKYFRPASDMVVLRQAQLNPTEVQELLDYSEKARIEDPAAGRFHGYGDPSRPEFK</sequence>
<keyword evidence="1" id="KW-0677">Repeat</keyword>
<name>A0A4S8PMA0_9ACTN</name>
<reference evidence="5 6" key="1">
    <citation type="journal article" date="2018" name="Int. J. Syst. Evol. Microbiol.">
        <title>Glycomyces paridis sp. nov., isolated from the medicinal plant Paris polyphylla.</title>
        <authorList>
            <person name="Fang X.M."/>
            <person name="Bai J.L."/>
            <person name="Su J."/>
            <person name="Zhao L.L."/>
            <person name="Liu H.Y."/>
            <person name="Ma B.P."/>
            <person name="Zhang Y.Q."/>
            <person name="Yu L.Y."/>
        </authorList>
    </citation>
    <scope>NUCLEOTIDE SEQUENCE [LARGE SCALE GENOMIC DNA]</scope>
    <source>
        <strain evidence="5 6">CPCC 204357</strain>
    </source>
</reference>
<feature type="repeat" description="TPR" evidence="3">
    <location>
        <begin position="143"/>
        <end position="176"/>
    </location>
</feature>
<dbReference type="PROSITE" id="PS50005">
    <property type="entry name" value="TPR"/>
    <property type="match status" value="2"/>
</dbReference>
<keyword evidence="2 3" id="KW-0802">TPR repeat</keyword>
<dbReference type="Pfam" id="PF14559">
    <property type="entry name" value="TPR_19"/>
    <property type="match status" value="1"/>
</dbReference>
<gene>
    <name evidence="5" type="ORF">E9998_00470</name>
</gene>